<organism evidence="2 3">
    <name type="scientific">Janibacter melonis</name>
    <dbReference type="NCBI Taxonomy" id="262209"/>
    <lineage>
        <taxon>Bacteria</taxon>
        <taxon>Bacillati</taxon>
        <taxon>Actinomycetota</taxon>
        <taxon>Actinomycetes</taxon>
        <taxon>Micrococcales</taxon>
        <taxon>Intrasporangiaceae</taxon>
        <taxon>Janibacter</taxon>
    </lineage>
</organism>
<evidence type="ECO:0000313" key="3">
    <source>
        <dbReference type="Proteomes" id="UP000271708"/>
    </source>
</evidence>
<protein>
    <submittedName>
        <fullName evidence="2">Uncharacterized protein</fullName>
    </submittedName>
</protein>
<sequence>MTSRGGAIARGSAAAALATAVALCSHVLAGGAVPHVLGVVVPLALAVPACTLLARWRPALPRLGSSVAVSQLLFHTLFSLGAAPGGAGHLEHVRQTGHLGQLGLTAQGEALLTTTTTGAHTMPSSSMWLAHLVAAVVTTAALHRGEEVSRRLHVLALAVAAFLAPPAPVHLARPGTDVRPAPAPRALPTARLVELAQEISRRGPPSGLADSFA</sequence>
<dbReference type="KEGG" id="jme:EEW87_004810"/>
<dbReference type="AlphaFoldDB" id="A0A5P8FJV3"/>
<keyword evidence="1" id="KW-1133">Transmembrane helix</keyword>
<evidence type="ECO:0000256" key="1">
    <source>
        <dbReference type="SAM" id="Phobius"/>
    </source>
</evidence>
<proteinExistence type="predicted"/>
<name>A0A5P8FJV3_9MICO</name>
<feature type="transmembrane region" description="Helical" evidence="1">
    <location>
        <begin position="39"/>
        <end position="56"/>
    </location>
</feature>
<dbReference type="EMBL" id="CP044548">
    <property type="protein sequence ID" value="QFQ29797.2"/>
    <property type="molecule type" value="Genomic_DNA"/>
</dbReference>
<evidence type="ECO:0000313" key="2">
    <source>
        <dbReference type="EMBL" id="QFQ29797.2"/>
    </source>
</evidence>
<keyword evidence="1" id="KW-0812">Transmembrane</keyword>
<keyword evidence="1" id="KW-0472">Membrane</keyword>
<accession>A0A5P8FJV3</accession>
<reference evidence="2 3" key="1">
    <citation type="submission" date="2019-09" db="EMBL/GenBank/DDBJ databases">
        <title>Complete Genome Sequence of Janibacter melonis M714 with both human health impact and industrial applications.</title>
        <authorList>
            <person name="Jin M."/>
            <person name="Zhao Q.R."/>
        </authorList>
    </citation>
    <scope>NUCLEOTIDE SEQUENCE [LARGE SCALE GENOMIC DNA]</scope>
    <source>
        <strain evidence="2 3">M714</strain>
    </source>
</reference>
<gene>
    <name evidence="2" type="ORF">EEW87_004810</name>
</gene>
<dbReference type="GeneID" id="59160470"/>
<dbReference type="Proteomes" id="UP000271708">
    <property type="component" value="Chromosome"/>
</dbReference>
<dbReference type="RefSeq" id="WP_123090979.1">
    <property type="nucleotide sequence ID" value="NZ_CP044548.2"/>
</dbReference>